<organism evidence="1 2">
    <name type="scientific">Salmonella enterica subsp. arizonae</name>
    <dbReference type="NCBI Taxonomy" id="59203"/>
    <lineage>
        <taxon>Bacteria</taxon>
        <taxon>Pseudomonadati</taxon>
        <taxon>Pseudomonadota</taxon>
        <taxon>Gammaproteobacteria</taxon>
        <taxon>Enterobacterales</taxon>
        <taxon>Enterobacteriaceae</taxon>
        <taxon>Salmonella</taxon>
    </lineage>
</organism>
<proteinExistence type="predicted"/>
<dbReference type="AlphaFoldDB" id="A0A2X4VX83"/>
<reference evidence="1 2" key="1">
    <citation type="submission" date="2018-06" db="EMBL/GenBank/DDBJ databases">
        <authorList>
            <consortium name="Pathogen Informatics"/>
            <person name="Doyle S."/>
        </authorList>
    </citation>
    <scope>NUCLEOTIDE SEQUENCE [LARGE SCALE GENOMIC DNA]</scope>
    <source>
        <strain evidence="1 2">NCTC7307</strain>
    </source>
</reference>
<evidence type="ECO:0000313" key="2">
    <source>
        <dbReference type="Proteomes" id="UP000248731"/>
    </source>
</evidence>
<gene>
    <name evidence="1" type="ORF">NCTC7307_00055</name>
</gene>
<dbReference type="Proteomes" id="UP000248731">
    <property type="component" value="Chromosome 1"/>
</dbReference>
<name>A0A2X4VX83_SALER</name>
<dbReference type="EMBL" id="LS483466">
    <property type="protein sequence ID" value="SQI19125.1"/>
    <property type="molecule type" value="Genomic_DNA"/>
</dbReference>
<protein>
    <submittedName>
        <fullName evidence="1">Uncharacterized protein</fullName>
    </submittedName>
</protein>
<keyword evidence="2" id="KW-1185">Reference proteome</keyword>
<accession>A0A2X4VX83</accession>
<sequence>MPFTVGMVPSKSSRLIRKVNNLLKKDGNFIEHGGIGLVSYHLRHVFQFIDLAYHLFKPLIVIDQKPDAALIATLNR</sequence>
<evidence type="ECO:0000313" key="1">
    <source>
        <dbReference type="EMBL" id="SQI19125.1"/>
    </source>
</evidence>